<keyword evidence="3" id="KW-1185">Reference proteome</keyword>
<dbReference type="AlphaFoldDB" id="A0A371GJ93"/>
<evidence type="ECO:0000313" key="2">
    <source>
        <dbReference type="EMBL" id="RDX90596.1"/>
    </source>
</evidence>
<dbReference type="InterPro" id="IPR000477">
    <property type="entry name" value="RT_dom"/>
</dbReference>
<protein>
    <submittedName>
        <fullName evidence="2">Retrovirus-related Pol polyprotein from transposon opus</fullName>
    </submittedName>
</protein>
<sequence length="161" mass="18627">MDFSVTCKSTLHWWINIRLSSLPIRYILLHPDTVWLVQHSKYILEIVFSDLLEYCMEVFMDDFTVYVESFEACLENLSRVLTRCIETNLMLNFEKCHFMVTKGIGLGHLVSSRGIKVDKAKVDIITSLSNLPLRGSSHISWICKISQDVLGSIIRRLGWDE</sequence>
<dbReference type="EMBL" id="QJKJ01005353">
    <property type="protein sequence ID" value="RDX90596.1"/>
    <property type="molecule type" value="Genomic_DNA"/>
</dbReference>
<organism evidence="2 3">
    <name type="scientific">Mucuna pruriens</name>
    <name type="common">Velvet bean</name>
    <name type="synonym">Dolichos pruriens</name>
    <dbReference type="NCBI Taxonomy" id="157652"/>
    <lineage>
        <taxon>Eukaryota</taxon>
        <taxon>Viridiplantae</taxon>
        <taxon>Streptophyta</taxon>
        <taxon>Embryophyta</taxon>
        <taxon>Tracheophyta</taxon>
        <taxon>Spermatophyta</taxon>
        <taxon>Magnoliopsida</taxon>
        <taxon>eudicotyledons</taxon>
        <taxon>Gunneridae</taxon>
        <taxon>Pentapetalae</taxon>
        <taxon>rosids</taxon>
        <taxon>fabids</taxon>
        <taxon>Fabales</taxon>
        <taxon>Fabaceae</taxon>
        <taxon>Papilionoideae</taxon>
        <taxon>50 kb inversion clade</taxon>
        <taxon>NPAAA clade</taxon>
        <taxon>indigoferoid/millettioid clade</taxon>
        <taxon>Phaseoleae</taxon>
        <taxon>Mucuna</taxon>
    </lineage>
</organism>
<comment type="caution">
    <text evidence="2">The sequence shown here is derived from an EMBL/GenBank/DDBJ whole genome shotgun (WGS) entry which is preliminary data.</text>
</comment>
<dbReference type="Gene3D" id="3.30.70.270">
    <property type="match status" value="1"/>
</dbReference>
<dbReference type="PANTHER" id="PTHR24559:SF444">
    <property type="entry name" value="REVERSE TRANSCRIPTASE DOMAIN-CONTAINING PROTEIN"/>
    <property type="match status" value="1"/>
</dbReference>
<dbReference type="InterPro" id="IPR043502">
    <property type="entry name" value="DNA/RNA_pol_sf"/>
</dbReference>
<dbReference type="SUPFAM" id="SSF56672">
    <property type="entry name" value="DNA/RNA polymerases"/>
    <property type="match status" value="1"/>
</dbReference>
<proteinExistence type="predicted"/>
<accession>A0A371GJ93</accession>
<name>A0A371GJ93_MUCPR</name>
<reference evidence="2" key="1">
    <citation type="submission" date="2018-05" db="EMBL/GenBank/DDBJ databases">
        <title>Draft genome of Mucuna pruriens seed.</title>
        <authorList>
            <person name="Nnadi N.E."/>
            <person name="Vos R."/>
            <person name="Hasami M.H."/>
            <person name="Devisetty U.K."/>
            <person name="Aguiy J.C."/>
        </authorList>
    </citation>
    <scope>NUCLEOTIDE SEQUENCE [LARGE SCALE GENOMIC DNA]</scope>
    <source>
        <strain evidence="2">JCA_2017</strain>
    </source>
</reference>
<feature type="non-terminal residue" evidence="2">
    <location>
        <position position="1"/>
    </location>
</feature>
<evidence type="ECO:0000259" key="1">
    <source>
        <dbReference type="Pfam" id="PF00078"/>
    </source>
</evidence>
<dbReference type="Pfam" id="PF00078">
    <property type="entry name" value="RVT_1"/>
    <property type="match status" value="1"/>
</dbReference>
<gene>
    <name evidence="2" type="primary">pol</name>
    <name evidence="2" type="ORF">CR513_27523</name>
</gene>
<feature type="non-terminal residue" evidence="2">
    <location>
        <position position="161"/>
    </location>
</feature>
<dbReference type="InterPro" id="IPR043128">
    <property type="entry name" value="Rev_trsase/Diguanyl_cyclase"/>
</dbReference>
<feature type="domain" description="Reverse transcriptase" evidence="1">
    <location>
        <begin position="44"/>
        <end position="102"/>
    </location>
</feature>
<evidence type="ECO:0000313" key="3">
    <source>
        <dbReference type="Proteomes" id="UP000257109"/>
    </source>
</evidence>
<dbReference type="InterPro" id="IPR053134">
    <property type="entry name" value="RNA-dir_DNA_polymerase"/>
</dbReference>
<dbReference type="PANTHER" id="PTHR24559">
    <property type="entry name" value="TRANSPOSON TY3-I GAG-POL POLYPROTEIN"/>
    <property type="match status" value="1"/>
</dbReference>
<dbReference type="Proteomes" id="UP000257109">
    <property type="component" value="Unassembled WGS sequence"/>
</dbReference>